<evidence type="ECO:0000313" key="1">
    <source>
        <dbReference type="EMBL" id="MBL1080225.1"/>
    </source>
</evidence>
<organism evidence="1 2">
    <name type="scientific">Nocardia acididurans</name>
    <dbReference type="NCBI Taxonomy" id="2802282"/>
    <lineage>
        <taxon>Bacteria</taxon>
        <taxon>Bacillati</taxon>
        <taxon>Actinomycetota</taxon>
        <taxon>Actinomycetes</taxon>
        <taxon>Mycobacteriales</taxon>
        <taxon>Nocardiaceae</taxon>
        <taxon>Nocardia</taxon>
    </lineage>
</organism>
<comment type="caution">
    <text evidence="1">The sequence shown here is derived from an EMBL/GenBank/DDBJ whole genome shotgun (WGS) entry which is preliminary data.</text>
</comment>
<name>A0ABS1MHT0_9NOCA</name>
<proteinExistence type="predicted"/>
<protein>
    <recommendedName>
        <fullName evidence="3">HEAT repeat domain-containing protein</fullName>
    </recommendedName>
</protein>
<gene>
    <name evidence="1" type="ORF">JK358_38105</name>
</gene>
<dbReference type="Proteomes" id="UP000602198">
    <property type="component" value="Unassembled WGS sequence"/>
</dbReference>
<reference evidence="1 2" key="1">
    <citation type="submission" date="2021-01" db="EMBL/GenBank/DDBJ databases">
        <title>WGS of actinomycetes isolated from Thailand.</title>
        <authorList>
            <person name="Thawai C."/>
        </authorList>
    </citation>
    <scope>NUCLEOTIDE SEQUENCE [LARGE SCALE GENOMIC DNA]</scope>
    <source>
        <strain evidence="1 2">LPG 2</strain>
    </source>
</reference>
<evidence type="ECO:0000313" key="2">
    <source>
        <dbReference type="Proteomes" id="UP000602198"/>
    </source>
</evidence>
<dbReference type="RefSeq" id="WP_201958568.1">
    <property type="nucleotide sequence ID" value="NZ_JAERRJ010000027.1"/>
</dbReference>
<sequence length="235" mass="25772">MRAASATSPAVLPGLLIPTPPALHWQQGERERWAAAWMHDDDEPRGGWRGEIERVFADTGAHRYRVAWLLAAAPVELVVPYRDVLPATDFRYSGLSILRRVLARFGDAAAPVLVEAAHRDPQDLASALLPIDGTTATFVMARLLRDYATQREALAWFARHIHTAAPDLVAAALDAPLRQRELARTALDTLGRCGHREVIHQAAADVGSVALATVTAPPLRDAAALHWSPRRYCPR</sequence>
<keyword evidence="2" id="KW-1185">Reference proteome</keyword>
<dbReference type="EMBL" id="JAERRJ010000027">
    <property type="protein sequence ID" value="MBL1080225.1"/>
    <property type="molecule type" value="Genomic_DNA"/>
</dbReference>
<evidence type="ECO:0008006" key="3">
    <source>
        <dbReference type="Google" id="ProtNLM"/>
    </source>
</evidence>
<accession>A0ABS1MHT0</accession>